<dbReference type="InterPro" id="IPR023399">
    <property type="entry name" value="Baseplate-like_2-layer_sand"/>
</dbReference>
<evidence type="ECO:0000259" key="2">
    <source>
        <dbReference type="Pfam" id="PF21683"/>
    </source>
</evidence>
<feature type="compositionally biased region" description="Polar residues" evidence="1">
    <location>
        <begin position="1"/>
        <end position="17"/>
    </location>
</feature>
<dbReference type="AlphaFoldDB" id="A0AB34CLX3"/>
<dbReference type="Gene3D" id="3.55.50.10">
    <property type="entry name" value="Baseplate protein-like domains"/>
    <property type="match status" value="1"/>
</dbReference>
<evidence type="ECO:0000313" key="6">
    <source>
        <dbReference type="EMBL" id="KAA6126816.1"/>
    </source>
</evidence>
<dbReference type="Gene3D" id="3.30.1920.10">
    <property type="entry name" value="Baseplate protein-like domains - 2 layer sandwich fold"/>
    <property type="match status" value="1"/>
</dbReference>
<evidence type="ECO:0000259" key="5">
    <source>
        <dbReference type="Pfam" id="PF22630"/>
    </source>
</evidence>
<accession>A0AB34CLX3</accession>
<dbReference type="InterPro" id="IPR026276">
    <property type="entry name" value="Baseplate_GpP"/>
</dbReference>
<dbReference type="Gene3D" id="2.30.300.10">
    <property type="entry name" value="Baseplate protein-like domain - beta roll fold"/>
    <property type="match status" value="1"/>
</dbReference>
<dbReference type="Proteomes" id="UP000324255">
    <property type="component" value="Unassembled WGS sequence"/>
</dbReference>
<dbReference type="SUPFAM" id="SSF69279">
    <property type="entry name" value="Phage tail proteins"/>
    <property type="match status" value="2"/>
</dbReference>
<keyword evidence="7" id="KW-1185">Reference proteome</keyword>
<evidence type="ECO:0000313" key="7">
    <source>
        <dbReference type="Proteomes" id="UP000324255"/>
    </source>
</evidence>
<organism evidence="6 7">
    <name type="scientific">Candidatus Pantoea gossypiicola</name>
    <dbReference type="NCBI Taxonomy" id="2608008"/>
    <lineage>
        <taxon>Bacteria</taxon>
        <taxon>Pseudomonadati</taxon>
        <taxon>Pseudomonadota</taxon>
        <taxon>Gammaproteobacteria</taxon>
        <taxon>Enterobacterales</taxon>
        <taxon>Erwiniaceae</taxon>
        <taxon>Pantoea</taxon>
    </lineage>
</organism>
<dbReference type="EMBL" id="VWVM01000004">
    <property type="protein sequence ID" value="KAA6126816.1"/>
    <property type="molecule type" value="Genomic_DNA"/>
</dbReference>
<evidence type="ECO:0000256" key="1">
    <source>
        <dbReference type="SAM" id="MobiDB-lite"/>
    </source>
</evidence>
<dbReference type="Pfam" id="PF22255">
    <property type="entry name" value="Gp44-like_2nd"/>
    <property type="match status" value="1"/>
</dbReference>
<evidence type="ECO:0000259" key="3">
    <source>
        <dbReference type="Pfam" id="PF22174"/>
    </source>
</evidence>
<dbReference type="InterPro" id="IPR054482">
    <property type="entry name" value="NMB1110-like_3rd"/>
</dbReference>
<dbReference type="Pfam" id="PF21683">
    <property type="entry name" value="GpP-like_1st"/>
    <property type="match status" value="1"/>
</dbReference>
<sequence>MPTQNNATAKNSRNTTKAADERLTLTVGGVTHSDWESASVDSSFLTPAGAWSLRIGLNEARPPADVHPGARAVLSAGSDILMTGLIDDINHDVTNGRHVLNLAGRDNAGALVDCSAPIFTAENMTLAEVINKIVKPSGITKIAIHADKSTAPKKFSIQPGQTAWSALMNVAEVNGLWPWIAPDGTLIIGGPDYSAAPVDSLVMRKDGTGNLLQLGKLTSIAGRYSQVTVLSQGHGTPEHNGVHNRHGTATDTGMTLYRPFIEVMGDTDTDDMATARARKILSDSRLKALTITATVRGVRTSGGTAWQPGQRVAVRSDIHDIDAIYFIMARTIRCGRGQELVTTLTLKEDGIWTPDAYPRSRHKKKGKQQVPTYHTWEEIN</sequence>
<dbReference type="Pfam" id="PF22630">
    <property type="entry name" value="NMB1110_3rd"/>
    <property type="match status" value="1"/>
</dbReference>
<feature type="domain" description="Tail protein NMB1110-like C-terminal" evidence="3">
    <location>
        <begin position="283"/>
        <end position="351"/>
    </location>
</feature>
<proteinExistence type="predicted"/>
<dbReference type="InterPro" id="IPR049354">
    <property type="entry name" value="GpP-like_N"/>
</dbReference>
<evidence type="ECO:0000259" key="4">
    <source>
        <dbReference type="Pfam" id="PF22255"/>
    </source>
</evidence>
<comment type="caution">
    <text evidence="6">The sequence shown here is derived from an EMBL/GenBank/DDBJ whole genome shotgun (WGS) entry which is preliminary data.</text>
</comment>
<dbReference type="PIRSF" id="PIRSF004440">
    <property type="entry name" value="GpP"/>
    <property type="match status" value="1"/>
</dbReference>
<protein>
    <submittedName>
        <fullName evidence="6">Phage tail protein</fullName>
    </submittedName>
</protein>
<dbReference type="InterPro" id="IPR054034">
    <property type="entry name" value="NMB1110-like_C"/>
</dbReference>
<feature type="domain" description="Baseplate hub protein gp44/GpP-like second" evidence="4">
    <location>
        <begin position="108"/>
        <end position="189"/>
    </location>
</feature>
<gene>
    <name evidence="6" type="ORF">F3I20_07075</name>
</gene>
<dbReference type="RefSeq" id="WP_150037384.1">
    <property type="nucleotide sequence ID" value="NZ_VWVM01000004.1"/>
</dbReference>
<reference evidence="6 7" key="1">
    <citation type="submission" date="2019-09" db="EMBL/GenBank/DDBJ databases">
        <title>Genomic diversity of phyloplane-associated Pantoea species in Pakistan cotton crop.</title>
        <authorList>
            <person name="Tufail M.R."/>
            <person name="Cook D.R."/>
        </authorList>
    </citation>
    <scope>NUCLEOTIDE SEQUENCE [LARGE SCALE GENOMIC DNA]</scope>
    <source>
        <strain evidence="6 7">B_8</strain>
    </source>
</reference>
<feature type="domain" description="Baseplate hub protein gp44-like N-terminal" evidence="2">
    <location>
        <begin position="23"/>
        <end position="106"/>
    </location>
</feature>
<name>A0AB34CLX3_9GAMM</name>
<feature type="region of interest" description="Disordered" evidence="1">
    <location>
        <begin position="1"/>
        <end position="20"/>
    </location>
</feature>
<feature type="domain" description="Tail protein NMB1110-like third" evidence="5">
    <location>
        <begin position="223"/>
        <end position="281"/>
    </location>
</feature>
<dbReference type="Pfam" id="PF22174">
    <property type="entry name" value="NMB1110-like_C"/>
    <property type="match status" value="1"/>
</dbReference>
<dbReference type="InterPro" id="IPR053981">
    <property type="entry name" value="Gp44/GpP-like_2nd"/>
</dbReference>